<dbReference type="AlphaFoldDB" id="A0A6J1DF66"/>
<sequence length="459" mass="50487">MDDDLRSVKILEVCRVAPPVEDSPAPSSLPLTFFDLLWLRFHPTQRLFFYELSSTDISFLDAIVPKLKTSLSLILRNYLPLAGNLVWPQNSPAPTLEFVEGDGVFLTVAESNADFYHLSGNGFHDVTEYHSLVPQLSVFQDRAAVVALQVTSFPNGGFSIGITNHHAIMDGKTSTSFVKSWARICHNLDTVGGSTMEVTPLYDRSVIDDAAGLSEIYANVWLNSEGPNNRSLNLKLPKTPPGLIRCTLEFTPKNLQKLKQWVLKKRENNKENDEHVSSFALATAYLCVCTAKSEGLRDGKFLFSFGADARSRLKPPVPSNYFGNCLVAAFVSMERSELLGENGIVVASEAISEEIRNLGERGLKGAENLCSSMAAMISSDYSQETGIISIAGSPRFEVYSANFGWGKPRKVEMVSPESTSVFLFTDSGNSDGGMEIGVVRERNEMETFVALFAEGFECL</sequence>
<dbReference type="InterPro" id="IPR023213">
    <property type="entry name" value="CAT-like_dom_sf"/>
</dbReference>
<accession>A0A6J1DF66</accession>
<dbReference type="KEGG" id="mcha:111019524"/>
<dbReference type="Proteomes" id="UP000504603">
    <property type="component" value="Unplaced"/>
</dbReference>
<evidence type="ECO:0000313" key="4">
    <source>
        <dbReference type="RefSeq" id="XP_022151611.1"/>
    </source>
</evidence>
<evidence type="ECO:0000256" key="1">
    <source>
        <dbReference type="ARBA" id="ARBA00022679"/>
    </source>
</evidence>
<dbReference type="Gene3D" id="3.30.559.10">
    <property type="entry name" value="Chloramphenicol acetyltransferase-like domain"/>
    <property type="match status" value="2"/>
</dbReference>
<reference evidence="4" key="1">
    <citation type="submission" date="2025-08" db="UniProtKB">
        <authorList>
            <consortium name="RefSeq"/>
        </authorList>
    </citation>
    <scope>IDENTIFICATION</scope>
    <source>
        <strain evidence="4">OHB3-1</strain>
    </source>
</reference>
<dbReference type="GO" id="GO:0016747">
    <property type="term" value="F:acyltransferase activity, transferring groups other than amino-acyl groups"/>
    <property type="evidence" value="ECO:0007669"/>
    <property type="project" value="UniProtKB-ARBA"/>
</dbReference>
<dbReference type="GeneID" id="111019524"/>
<dbReference type="RefSeq" id="XP_022151611.1">
    <property type="nucleotide sequence ID" value="XM_022295919.1"/>
</dbReference>
<dbReference type="Pfam" id="PF02458">
    <property type="entry name" value="Transferase"/>
    <property type="match status" value="1"/>
</dbReference>
<dbReference type="PANTHER" id="PTHR31625">
    <property type="match status" value="1"/>
</dbReference>
<evidence type="ECO:0000256" key="2">
    <source>
        <dbReference type="ARBA" id="ARBA00023315"/>
    </source>
</evidence>
<evidence type="ECO:0000313" key="3">
    <source>
        <dbReference type="Proteomes" id="UP000504603"/>
    </source>
</evidence>
<dbReference type="OrthoDB" id="1862401at2759"/>
<name>A0A6J1DF66_MOMCH</name>
<organism evidence="3 4">
    <name type="scientific">Momordica charantia</name>
    <name type="common">Bitter gourd</name>
    <name type="synonym">Balsam pear</name>
    <dbReference type="NCBI Taxonomy" id="3673"/>
    <lineage>
        <taxon>Eukaryota</taxon>
        <taxon>Viridiplantae</taxon>
        <taxon>Streptophyta</taxon>
        <taxon>Embryophyta</taxon>
        <taxon>Tracheophyta</taxon>
        <taxon>Spermatophyta</taxon>
        <taxon>Magnoliopsida</taxon>
        <taxon>eudicotyledons</taxon>
        <taxon>Gunneridae</taxon>
        <taxon>Pentapetalae</taxon>
        <taxon>rosids</taxon>
        <taxon>fabids</taxon>
        <taxon>Cucurbitales</taxon>
        <taxon>Cucurbitaceae</taxon>
        <taxon>Momordiceae</taxon>
        <taxon>Momordica</taxon>
    </lineage>
</organism>
<proteinExistence type="predicted"/>
<dbReference type="SUPFAM" id="SSF52777">
    <property type="entry name" value="CoA-dependent acyltransferases"/>
    <property type="match status" value="1"/>
</dbReference>
<dbReference type="InterPro" id="IPR051504">
    <property type="entry name" value="Plant_metabolite_acyltrans"/>
</dbReference>
<keyword evidence="1" id="KW-0808">Transferase</keyword>
<gene>
    <name evidence="4" type="primary">LOC111019524</name>
</gene>
<keyword evidence="3" id="KW-1185">Reference proteome</keyword>
<keyword evidence="2" id="KW-0012">Acyltransferase</keyword>
<protein>
    <submittedName>
        <fullName evidence="4">Phenolic glucoside malonyltransferase 1-like</fullName>
    </submittedName>
</protein>